<keyword evidence="3" id="KW-1185">Reference proteome</keyword>
<sequence>MKSWISFLLPEDEYKEKKLLYFISEGATIVILYLIVMFIMSNFFQISAKPTIVIAICIFGFYVFSRYILSGIEYTDIATKVDYKKQLRVTRIKSIGFVVLFLSLQVLFVNFPTNLNEWVDIIGMSVSGGVVLFIFEYISLKRSYEKNKDLIE</sequence>
<protein>
    <submittedName>
        <fullName evidence="2">Putative membrane-anchored protein</fullName>
    </submittedName>
</protein>
<feature type="transmembrane region" description="Helical" evidence="1">
    <location>
        <begin position="90"/>
        <end position="109"/>
    </location>
</feature>
<keyword evidence="1" id="KW-1133">Transmembrane helix</keyword>
<proteinExistence type="predicted"/>
<comment type="caution">
    <text evidence="2">The sequence shown here is derived from an EMBL/GenBank/DDBJ whole genome shotgun (WGS) entry which is preliminary data.</text>
</comment>
<evidence type="ECO:0000256" key="1">
    <source>
        <dbReference type="SAM" id="Phobius"/>
    </source>
</evidence>
<keyword evidence="1" id="KW-0472">Membrane</keyword>
<gene>
    <name evidence="2" type="ORF">GGQ92_002255</name>
</gene>
<dbReference type="Proteomes" id="UP000572212">
    <property type="component" value="Unassembled WGS sequence"/>
</dbReference>
<name>A0A841RP90_9BACI</name>
<organism evidence="2 3">
    <name type="scientific">Gracilibacillus halotolerans</name>
    <dbReference type="NCBI Taxonomy" id="74386"/>
    <lineage>
        <taxon>Bacteria</taxon>
        <taxon>Bacillati</taxon>
        <taxon>Bacillota</taxon>
        <taxon>Bacilli</taxon>
        <taxon>Bacillales</taxon>
        <taxon>Bacillaceae</taxon>
        <taxon>Gracilibacillus</taxon>
    </lineage>
</organism>
<feature type="transmembrane region" description="Helical" evidence="1">
    <location>
        <begin position="20"/>
        <end position="40"/>
    </location>
</feature>
<reference evidence="2 3" key="1">
    <citation type="submission" date="2020-08" db="EMBL/GenBank/DDBJ databases">
        <title>Genomic Encyclopedia of Type Strains, Phase IV (KMG-IV): sequencing the most valuable type-strain genomes for metagenomic binning, comparative biology and taxonomic classification.</title>
        <authorList>
            <person name="Goeker M."/>
        </authorList>
    </citation>
    <scope>NUCLEOTIDE SEQUENCE [LARGE SCALE GENOMIC DNA]</scope>
    <source>
        <strain evidence="2 3">DSM 11805</strain>
    </source>
</reference>
<dbReference type="EMBL" id="JACHON010000012">
    <property type="protein sequence ID" value="MBB6513443.1"/>
    <property type="molecule type" value="Genomic_DNA"/>
</dbReference>
<dbReference type="RefSeq" id="WP_184248632.1">
    <property type="nucleotide sequence ID" value="NZ_BAAACU010000029.1"/>
</dbReference>
<evidence type="ECO:0000313" key="2">
    <source>
        <dbReference type="EMBL" id="MBB6513443.1"/>
    </source>
</evidence>
<keyword evidence="1" id="KW-0812">Transmembrane</keyword>
<dbReference type="AlphaFoldDB" id="A0A841RP90"/>
<evidence type="ECO:0000313" key="3">
    <source>
        <dbReference type="Proteomes" id="UP000572212"/>
    </source>
</evidence>
<feature type="transmembrane region" description="Helical" evidence="1">
    <location>
        <begin position="52"/>
        <end position="69"/>
    </location>
</feature>
<accession>A0A841RP90</accession>
<feature type="transmembrane region" description="Helical" evidence="1">
    <location>
        <begin position="121"/>
        <end position="140"/>
    </location>
</feature>